<gene>
    <name evidence="2" type="ORF">BSQ33_00805</name>
</gene>
<dbReference type="KEGG" id="vga:BSQ33_00805"/>
<dbReference type="Pfam" id="PF11949">
    <property type="entry name" value="DUF3466"/>
    <property type="match status" value="1"/>
</dbReference>
<feature type="signal peptide" evidence="1">
    <location>
        <begin position="1"/>
        <end position="23"/>
    </location>
</feature>
<keyword evidence="1" id="KW-0732">Signal</keyword>
<protein>
    <recommendedName>
        <fullName evidence="4">GlyGly-CTERM sorting domain-containing protein</fullName>
    </recommendedName>
</protein>
<evidence type="ECO:0008006" key="4">
    <source>
        <dbReference type="Google" id="ProtNLM"/>
    </source>
</evidence>
<evidence type="ECO:0000313" key="2">
    <source>
        <dbReference type="EMBL" id="ASA54407.1"/>
    </source>
</evidence>
<dbReference type="OrthoDB" id="6395565at2"/>
<evidence type="ECO:0000256" key="1">
    <source>
        <dbReference type="SAM" id="SignalP"/>
    </source>
</evidence>
<dbReference type="AlphaFoldDB" id="A0A1Z2SBB4"/>
<reference evidence="2 3" key="1">
    <citation type="submission" date="2016-12" db="EMBL/GenBank/DDBJ databases">
        <authorList>
            <person name="Song W.-J."/>
            <person name="Kurnit D.M."/>
        </authorList>
    </citation>
    <scope>NUCLEOTIDE SEQUENCE [LARGE SCALE GENOMIC DNA]</scope>
    <source>
        <strain evidence="2 3">ATCC 43942</strain>
    </source>
</reference>
<evidence type="ECO:0000313" key="3">
    <source>
        <dbReference type="Proteomes" id="UP000196708"/>
    </source>
</evidence>
<proteinExistence type="predicted"/>
<feature type="chain" id="PRO_5012283390" description="GlyGly-CTERM sorting domain-containing protein" evidence="1">
    <location>
        <begin position="24"/>
        <end position="564"/>
    </location>
</feature>
<dbReference type="Proteomes" id="UP000196708">
    <property type="component" value="Chromosome 1"/>
</dbReference>
<organism evidence="2 3">
    <name type="scientific">Vibrio gazogenes</name>
    <dbReference type="NCBI Taxonomy" id="687"/>
    <lineage>
        <taxon>Bacteria</taxon>
        <taxon>Pseudomonadati</taxon>
        <taxon>Pseudomonadota</taxon>
        <taxon>Gammaproteobacteria</taxon>
        <taxon>Vibrionales</taxon>
        <taxon>Vibrionaceae</taxon>
        <taxon>Vibrio</taxon>
    </lineage>
</organism>
<dbReference type="InterPro" id="IPR022562">
    <property type="entry name" value="DUF3466"/>
</dbReference>
<accession>A0A1Z2SBB4</accession>
<sequence length="564" mass="59906">MTPIKTKISLLAFSVFAATQAHAALYQIVEVTPPVSSNSYQSAFGVAIQPSTDDSHSATNFNSCFLASSIGGTACSGFNLAGETRIQKTMAGEAVDGISYREEVPFGMDNAFSFAQTENDLKNYCSSELLYSTCDAWGESHWTEWRRELTGDHTVNAIAFVEGGSVLSSQNTVINSLTTSSSPIGIQLSTGDNRQTVEAQVPTSIKPVKNGFDKSRAWKTDGTFTVGSVSSNKTNSFGNYYSSNAAIWGSDGAVIQIGWGAGVSQEKDQRLAQGSMRDFVVKNGNIYGVGYNTYDSDNNFMNATVFQVATGNYASVASWQSTEINDAKAKSGNDRIYSHTVLTAVNDNLVAIGEAKRAGSRPSGGAAANRFFVVPDVSATSPSAQFISDNISFSGAGGHANAINNFNEIVGQVDTESSRESSGKPRRKRAFIYPYNTTGSNATRMGIFANRPWLLDDLTNGGNFSANNNQYRILNASDINDAGVIAATAIKCSGGYDSTAHNATCGDGGRTETTVAVKLIPIENATSSDISARGHESSPTKRSGGALGSAGLTLLTLLWFRRKR</sequence>
<dbReference type="RefSeq" id="WP_088132920.1">
    <property type="nucleotide sequence ID" value="NZ_CP018835.1"/>
</dbReference>
<dbReference type="EMBL" id="CP018835">
    <property type="protein sequence ID" value="ASA54407.1"/>
    <property type="molecule type" value="Genomic_DNA"/>
</dbReference>
<name>A0A1Z2SBB4_VIBGA</name>